<feature type="compositionally biased region" description="Basic and acidic residues" evidence="10">
    <location>
        <begin position="123"/>
        <end position="134"/>
    </location>
</feature>
<feature type="compositionally biased region" description="Low complexity" evidence="10">
    <location>
        <begin position="713"/>
        <end position="724"/>
    </location>
</feature>
<evidence type="ECO:0000256" key="2">
    <source>
        <dbReference type="ARBA" id="ARBA00022448"/>
    </source>
</evidence>
<evidence type="ECO:0000256" key="9">
    <source>
        <dbReference type="SAM" id="Coils"/>
    </source>
</evidence>
<dbReference type="PANTHER" id="PTHR45638">
    <property type="entry name" value="CYCLIC NUCLEOTIDE-GATED CATION CHANNEL SUBUNIT A"/>
    <property type="match status" value="1"/>
</dbReference>
<evidence type="ECO:0000313" key="12">
    <source>
        <dbReference type="EMBL" id="CAB3981044.1"/>
    </source>
</evidence>
<dbReference type="InterPro" id="IPR050866">
    <property type="entry name" value="CNG_cation_channel"/>
</dbReference>
<dbReference type="AlphaFoldDB" id="A0A7D9HC86"/>
<dbReference type="PROSITE" id="PS00889">
    <property type="entry name" value="CNMP_BINDING_2"/>
    <property type="match status" value="1"/>
</dbReference>
<dbReference type="PROSITE" id="PS50042">
    <property type="entry name" value="CNMP_BINDING_3"/>
    <property type="match status" value="1"/>
</dbReference>
<reference evidence="12" key="1">
    <citation type="submission" date="2020-04" db="EMBL/GenBank/DDBJ databases">
        <authorList>
            <person name="Alioto T."/>
            <person name="Alioto T."/>
            <person name="Gomez Garrido J."/>
        </authorList>
    </citation>
    <scope>NUCLEOTIDE SEQUENCE</scope>
    <source>
        <strain evidence="12">A484AB</strain>
    </source>
</reference>
<evidence type="ECO:0000256" key="5">
    <source>
        <dbReference type="ARBA" id="ARBA00023065"/>
    </source>
</evidence>
<dbReference type="GO" id="GO:0016020">
    <property type="term" value="C:membrane"/>
    <property type="evidence" value="ECO:0007669"/>
    <property type="project" value="UniProtKB-SubCell"/>
</dbReference>
<dbReference type="InterPro" id="IPR018490">
    <property type="entry name" value="cNMP-bd_dom_sf"/>
</dbReference>
<gene>
    <name evidence="12" type="ORF">PACLA_8A068226</name>
</gene>
<feature type="coiled-coil region" evidence="9">
    <location>
        <begin position="831"/>
        <end position="886"/>
    </location>
</feature>
<protein>
    <submittedName>
        <fullName evidence="12">Cyclic nucleotide-gated cation channel alpha-3-like isoform X1</fullName>
    </submittedName>
</protein>
<dbReference type="InterPro" id="IPR018488">
    <property type="entry name" value="cNMP-bd_CS"/>
</dbReference>
<organism evidence="12 13">
    <name type="scientific">Paramuricea clavata</name>
    <name type="common">Red gorgonian</name>
    <name type="synonym">Violescent sea-whip</name>
    <dbReference type="NCBI Taxonomy" id="317549"/>
    <lineage>
        <taxon>Eukaryota</taxon>
        <taxon>Metazoa</taxon>
        <taxon>Cnidaria</taxon>
        <taxon>Anthozoa</taxon>
        <taxon>Octocorallia</taxon>
        <taxon>Malacalcyonacea</taxon>
        <taxon>Plexauridae</taxon>
        <taxon>Paramuricea</taxon>
    </lineage>
</organism>
<dbReference type="InterPro" id="IPR014710">
    <property type="entry name" value="RmlC-like_jellyroll"/>
</dbReference>
<feature type="compositionally biased region" description="Polar residues" evidence="10">
    <location>
        <begin position="770"/>
        <end position="785"/>
    </location>
</feature>
<evidence type="ECO:0000256" key="8">
    <source>
        <dbReference type="ARBA" id="ARBA00023303"/>
    </source>
</evidence>
<evidence type="ECO:0000256" key="1">
    <source>
        <dbReference type="ARBA" id="ARBA00004141"/>
    </source>
</evidence>
<name>A0A7D9HC86_PARCT</name>
<dbReference type="FunFam" id="1.10.287.70:FF:000072">
    <property type="entry name" value="Cyclic nucleotide gated channel beta 3"/>
    <property type="match status" value="1"/>
</dbReference>
<feature type="transmembrane region" description="Helical" evidence="11">
    <location>
        <begin position="382"/>
        <end position="408"/>
    </location>
</feature>
<evidence type="ECO:0000256" key="6">
    <source>
        <dbReference type="ARBA" id="ARBA00023136"/>
    </source>
</evidence>
<evidence type="ECO:0000256" key="10">
    <source>
        <dbReference type="SAM" id="MobiDB-lite"/>
    </source>
</evidence>
<dbReference type="SUPFAM" id="SSF51206">
    <property type="entry name" value="cAMP-binding domain-like"/>
    <property type="match status" value="1"/>
</dbReference>
<evidence type="ECO:0000313" key="13">
    <source>
        <dbReference type="Proteomes" id="UP001152795"/>
    </source>
</evidence>
<keyword evidence="13" id="KW-1185">Reference proteome</keyword>
<keyword evidence="4 11" id="KW-1133">Transmembrane helix</keyword>
<evidence type="ECO:0000256" key="11">
    <source>
        <dbReference type="SAM" id="Phobius"/>
    </source>
</evidence>
<keyword evidence="8" id="KW-0407">Ion channel</keyword>
<sequence length="898" mass="102424">MKFEENDPASFENTGAMADEECLGTVFEENAATMGLENSEDKQKETFLIAPEEGEHISSLQSDRWRKLTRQIRGAIAIKNAAVKPNRRRTGRKSTTNIDPFLQKFSTREIGLATQVSGTSLHSIEEENENRSPGEDAPQDIDEDQSSDPCLFNASFTLSDLYPTGVIDPDGAFIYYWMYLLITAVRYNLWVIILRVAFVESQENYVTLWWALDSAADLIYLLDIFVNCRVGFFEQGILVRDPKLACWRYIFSWKFFLDIISILPLELLYFKMGIKPILRFPRLLKTYKSQEIKAKVEGRANHPTIVRVFFLVHLMFLLLHWNAGIYFLISRAEGFGLNDWGYPALNGSYNTLTRKYVHSFYWSALTLTTIGDLPSPETNVEYFYTIACYLSGVFVFAMIVGNAGSIILDRNASRMEFEKQRDNAKNYMKIHNVPGDLQRRVVKWYDYSWSRGRMSGGGGDLNSLHLLPDKMKTEIALHVHLETLRKVTFLQNCEPEFMHELLLKMKLHIFTPGDLIIRHGEIAREMYLIAHGRIEVISETGKVLKELGSGDFFGEIGILSLSEGQNRRTADVRSIGYTECFVLSKDDVLGEIHQFPRAQKILAEYGKKRLKNTSGDPRLVKLDGQDSPVARNRWKATRSHVVNMLNEKQSPGNESDQSLKSITRDVVIPSLNSPCDVTDGSSDKKTMSNSSNSGQNNGPGDQSSRSRDESSQSRDYSSQSRDQSTNSRDHLSELHCQNPNAREAHAGNTHEARDTNTHDMNDKADVNMAKTENNNSRENNCQIRGSSRVSRTRDSVTRQPRDIGTCLNTLDYLKAVLQSTMHETEKQNEYVSQIERELAKEIERAHEAEQKIKSQEEEIRRLLEINQTLNERVKQKDSRISEIEDVLQLSDCNTENIT</sequence>
<feature type="transmembrane region" description="Helical" evidence="11">
    <location>
        <begin position="308"/>
        <end position="329"/>
    </location>
</feature>
<comment type="subcellular location">
    <subcellularLocation>
        <location evidence="1">Membrane</location>
        <topology evidence="1">Multi-pass membrane protein</topology>
    </subcellularLocation>
</comment>
<dbReference type="GO" id="GO:0044877">
    <property type="term" value="F:protein-containing complex binding"/>
    <property type="evidence" value="ECO:0007669"/>
    <property type="project" value="TreeGrafter"/>
</dbReference>
<dbReference type="Pfam" id="PF00520">
    <property type="entry name" value="Ion_trans"/>
    <property type="match status" value="1"/>
</dbReference>
<dbReference type="Pfam" id="PF00027">
    <property type="entry name" value="cNMP_binding"/>
    <property type="match status" value="1"/>
</dbReference>
<keyword evidence="2" id="KW-0813">Transport</keyword>
<feature type="transmembrane region" description="Helical" evidence="11">
    <location>
        <begin position="250"/>
        <end position="270"/>
    </location>
</feature>
<evidence type="ECO:0000256" key="7">
    <source>
        <dbReference type="ARBA" id="ARBA00023286"/>
    </source>
</evidence>
<evidence type="ECO:0000256" key="4">
    <source>
        <dbReference type="ARBA" id="ARBA00022989"/>
    </source>
</evidence>
<keyword evidence="3 11" id="KW-0812">Transmembrane</keyword>
<feature type="region of interest" description="Disordered" evidence="10">
    <location>
        <begin position="769"/>
        <end position="797"/>
    </location>
</feature>
<dbReference type="Gene3D" id="2.60.120.10">
    <property type="entry name" value="Jelly Rolls"/>
    <property type="match status" value="1"/>
</dbReference>
<dbReference type="OrthoDB" id="421226at2759"/>
<dbReference type="FunFam" id="1.10.287.630:FF:000001">
    <property type="entry name" value="Cyclic nucleotide-gated channel alpha 3"/>
    <property type="match status" value="1"/>
</dbReference>
<feature type="region of interest" description="Disordered" evidence="10">
    <location>
        <begin position="664"/>
        <end position="731"/>
    </location>
</feature>
<dbReference type="SMART" id="SM00100">
    <property type="entry name" value="cNMP"/>
    <property type="match status" value="1"/>
</dbReference>
<dbReference type="Gene3D" id="1.10.287.70">
    <property type="match status" value="1"/>
</dbReference>
<comment type="caution">
    <text evidence="12">The sequence shown here is derived from an EMBL/GenBank/DDBJ whole genome shotgun (WGS) entry which is preliminary data.</text>
</comment>
<accession>A0A7D9HC86</accession>
<keyword evidence="6 11" id="KW-0472">Membrane</keyword>
<feature type="region of interest" description="Disordered" evidence="10">
    <location>
        <begin position="121"/>
        <end position="145"/>
    </location>
</feature>
<dbReference type="EMBL" id="CACRXK020000347">
    <property type="protein sequence ID" value="CAB3981044.1"/>
    <property type="molecule type" value="Genomic_DNA"/>
</dbReference>
<dbReference type="CDD" id="cd00038">
    <property type="entry name" value="CAP_ED"/>
    <property type="match status" value="1"/>
</dbReference>
<keyword evidence="5" id="KW-0406">Ion transport</keyword>
<feature type="region of interest" description="Disordered" evidence="10">
    <location>
        <begin position="613"/>
        <end position="633"/>
    </location>
</feature>
<dbReference type="InterPro" id="IPR000595">
    <property type="entry name" value="cNMP-bd_dom"/>
</dbReference>
<feature type="compositionally biased region" description="Low complexity" evidence="10">
    <location>
        <begin position="688"/>
        <end position="703"/>
    </location>
</feature>
<keyword evidence="9" id="KW-0175">Coiled coil</keyword>
<dbReference type="InterPro" id="IPR005821">
    <property type="entry name" value="Ion_trans_dom"/>
</dbReference>
<proteinExistence type="predicted"/>
<dbReference type="PANTHER" id="PTHR45638:SF7">
    <property type="entry name" value="CYCLIC NUCLEOTIDE-GATED ION CHANNEL-LIKE, ISOFORM E"/>
    <property type="match status" value="1"/>
</dbReference>
<dbReference type="GO" id="GO:0005221">
    <property type="term" value="F:intracellularly cyclic nucleotide-activated monoatomic cation channel activity"/>
    <property type="evidence" value="ECO:0007669"/>
    <property type="project" value="InterPro"/>
</dbReference>
<dbReference type="SUPFAM" id="SSF81324">
    <property type="entry name" value="Voltage-gated potassium channels"/>
    <property type="match status" value="1"/>
</dbReference>
<dbReference type="Gene3D" id="1.10.287.630">
    <property type="entry name" value="Helix hairpin bin"/>
    <property type="match status" value="1"/>
</dbReference>
<keyword evidence="7" id="KW-1071">Ligand-gated ion channel</keyword>
<dbReference type="Proteomes" id="UP001152795">
    <property type="component" value="Unassembled WGS sequence"/>
</dbReference>
<evidence type="ECO:0000256" key="3">
    <source>
        <dbReference type="ARBA" id="ARBA00022692"/>
    </source>
</evidence>
<feature type="transmembrane region" description="Helical" evidence="11">
    <location>
        <begin position="174"/>
        <end position="198"/>
    </location>
</feature>